<dbReference type="InterPro" id="IPR012932">
    <property type="entry name" value="VKOR"/>
</dbReference>
<dbReference type="RefSeq" id="WP_131307111.1">
    <property type="nucleotide sequence ID" value="NZ_SJJR01000019.1"/>
</dbReference>
<feature type="transmembrane region" description="Helical" evidence="10">
    <location>
        <begin position="177"/>
        <end position="201"/>
    </location>
</feature>
<feature type="transmembrane region" description="Helical" evidence="10">
    <location>
        <begin position="109"/>
        <end position="129"/>
    </location>
</feature>
<evidence type="ECO:0000256" key="2">
    <source>
        <dbReference type="ARBA" id="ARBA00006214"/>
    </source>
</evidence>
<dbReference type="EMBL" id="SJJR01000019">
    <property type="protein sequence ID" value="TCB93409.1"/>
    <property type="molecule type" value="Genomic_DNA"/>
</dbReference>
<accession>A0A4R0GDF7</accession>
<evidence type="ECO:0000256" key="7">
    <source>
        <dbReference type="ARBA" id="ARBA00023136"/>
    </source>
</evidence>
<evidence type="ECO:0000256" key="1">
    <source>
        <dbReference type="ARBA" id="ARBA00004141"/>
    </source>
</evidence>
<dbReference type="Pfam" id="PF07884">
    <property type="entry name" value="VKOR"/>
    <property type="match status" value="1"/>
</dbReference>
<evidence type="ECO:0000313" key="13">
    <source>
        <dbReference type="Proteomes" id="UP000292274"/>
    </source>
</evidence>
<organism evidence="12 13">
    <name type="scientific">Micromonospora zingiberis</name>
    <dbReference type="NCBI Taxonomy" id="2053011"/>
    <lineage>
        <taxon>Bacteria</taxon>
        <taxon>Bacillati</taxon>
        <taxon>Actinomycetota</taxon>
        <taxon>Actinomycetes</taxon>
        <taxon>Micromonosporales</taxon>
        <taxon>Micromonosporaceae</taxon>
        <taxon>Micromonospora</taxon>
    </lineage>
</organism>
<name>A0A4R0GDF7_9ACTN</name>
<proteinExistence type="inferred from homology"/>
<keyword evidence="8" id="KW-1015">Disulfide bond</keyword>
<evidence type="ECO:0000259" key="11">
    <source>
        <dbReference type="SMART" id="SM00756"/>
    </source>
</evidence>
<keyword evidence="6" id="KW-0560">Oxidoreductase</keyword>
<evidence type="ECO:0000256" key="9">
    <source>
        <dbReference type="ARBA" id="ARBA00023284"/>
    </source>
</evidence>
<evidence type="ECO:0000256" key="4">
    <source>
        <dbReference type="ARBA" id="ARBA00022719"/>
    </source>
</evidence>
<keyword evidence="5 10" id="KW-1133">Transmembrane helix</keyword>
<evidence type="ECO:0000256" key="3">
    <source>
        <dbReference type="ARBA" id="ARBA00022692"/>
    </source>
</evidence>
<evidence type="ECO:0000256" key="6">
    <source>
        <dbReference type="ARBA" id="ARBA00023002"/>
    </source>
</evidence>
<dbReference type="InterPro" id="IPR038354">
    <property type="entry name" value="VKOR_sf"/>
</dbReference>
<keyword evidence="13" id="KW-1185">Reference proteome</keyword>
<dbReference type="PANTHER" id="PTHR34573:SF1">
    <property type="entry name" value="VITAMIN K EPOXIDE REDUCTASE DOMAIN-CONTAINING PROTEIN"/>
    <property type="match status" value="1"/>
</dbReference>
<feature type="transmembrane region" description="Helical" evidence="10">
    <location>
        <begin position="135"/>
        <end position="156"/>
    </location>
</feature>
<dbReference type="GO" id="GO:0048038">
    <property type="term" value="F:quinone binding"/>
    <property type="evidence" value="ECO:0007669"/>
    <property type="project" value="UniProtKB-KW"/>
</dbReference>
<evidence type="ECO:0000256" key="8">
    <source>
        <dbReference type="ARBA" id="ARBA00023157"/>
    </source>
</evidence>
<sequence length="208" mass="22222">MTTSVAPRPDAAASHVGFVARVTAWVLAVGGGIGLLAAGTLTVEKINLLADADYVPTCSINPILSCGSVMTTPQAAAFGIPNPLLGIAGFAVVTTLGVLLLARVPLPRWCWLGLQAGATFGVVFVHWLIYQSLYVISALCPYCMVVWVVTIAIFLYTTLRNLGAVAPSSPLARLSGLASYHSLILVAWYVVIMLAILVRFWDYWSTLW</sequence>
<keyword evidence="3 10" id="KW-0812">Transmembrane</keyword>
<dbReference type="InterPro" id="IPR041714">
    <property type="entry name" value="VKOR_Actinobacteria"/>
</dbReference>
<dbReference type="CDD" id="cd12922">
    <property type="entry name" value="VKOR_5"/>
    <property type="match status" value="1"/>
</dbReference>
<evidence type="ECO:0000256" key="10">
    <source>
        <dbReference type="SAM" id="Phobius"/>
    </source>
</evidence>
<feature type="transmembrane region" description="Helical" evidence="10">
    <location>
        <begin position="18"/>
        <end position="39"/>
    </location>
</feature>
<dbReference type="GO" id="GO:0016491">
    <property type="term" value="F:oxidoreductase activity"/>
    <property type="evidence" value="ECO:0007669"/>
    <property type="project" value="UniProtKB-KW"/>
</dbReference>
<reference evidence="12 13" key="1">
    <citation type="submission" date="2019-02" db="EMBL/GenBank/DDBJ databases">
        <title>Jishengella sp. nov., isolated from a root of Zingiber montanum.</title>
        <authorList>
            <person name="Kuncharoen N."/>
            <person name="Kudo T."/>
            <person name="Masahiro Y."/>
            <person name="Ohkuma M."/>
            <person name="Tanasupawat S."/>
        </authorList>
    </citation>
    <scope>NUCLEOTIDE SEQUENCE [LARGE SCALE GENOMIC DNA]</scope>
    <source>
        <strain evidence="12 13">PLAI 1-1</strain>
    </source>
</reference>
<dbReference type="PANTHER" id="PTHR34573">
    <property type="entry name" value="VKC DOMAIN-CONTAINING PROTEIN"/>
    <property type="match status" value="1"/>
</dbReference>
<keyword evidence="7 10" id="KW-0472">Membrane</keyword>
<feature type="transmembrane region" description="Helical" evidence="10">
    <location>
        <begin position="84"/>
        <end position="102"/>
    </location>
</feature>
<comment type="similarity">
    <text evidence="2">Belongs to the VKOR family.</text>
</comment>
<dbReference type="SMART" id="SM00756">
    <property type="entry name" value="VKc"/>
    <property type="match status" value="1"/>
</dbReference>
<dbReference type="GO" id="GO:0016020">
    <property type="term" value="C:membrane"/>
    <property type="evidence" value="ECO:0007669"/>
    <property type="project" value="UniProtKB-SubCell"/>
</dbReference>
<feature type="domain" description="Vitamin K epoxide reductase" evidence="11">
    <location>
        <begin position="20"/>
        <end position="161"/>
    </location>
</feature>
<comment type="caution">
    <text evidence="12">The sequence shown here is derived from an EMBL/GenBank/DDBJ whole genome shotgun (WGS) entry which is preliminary data.</text>
</comment>
<evidence type="ECO:0000256" key="5">
    <source>
        <dbReference type="ARBA" id="ARBA00022989"/>
    </source>
</evidence>
<gene>
    <name evidence="12" type="ORF">E0H26_22985</name>
</gene>
<keyword evidence="9" id="KW-0676">Redox-active center</keyword>
<dbReference type="OrthoDB" id="9783799at2"/>
<evidence type="ECO:0000313" key="12">
    <source>
        <dbReference type="EMBL" id="TCB93409.1"/>
    </source>
</evidence>
<dbReference type="AlphaFoldDB" id="A0A4R0GDF7"/>
<dbReference type="Proteomes" id="UP000292274">
    <property type="component" value="Unassembled WGS sequence"/>
</dbReference>
<comment type="subcellular location">
    <subcellularLocation>
        <location evidence="1">Membrane</location>
        <topology evidence="1">Multi-pass membrane protein</topology>
    </subcellularLocation>
</comment>
<protein>
    <submittedName>
        <fullName evidence="12">Vitamin K epoxide reductase family protein</fullName>
    </submittedName>
</protein>
<dbReference type="Gene3D" id="1.20.1440.130">
    <property type="entry name" value="VKOR domain"/>
    <property type="match status" value="1"/>
</dbReference>
<keyword evidence="4" id="KW-0874">Quinone</keyword>